<dbReference type="EMBL" id="MFGB01000005">
    <property type="protein sequence ID" value="OGF27884.1"/>
    <property type="molecule type" value="Genomic_DNA"/>
</dbReference>
<keyword evidence="1" id="KW-0472">Membrane</keyword>
<dbReference type="STRING" id="1797994.A2227_04690"/>
<reference evidence="2 3" key="1">
    <citation type="journal article" date="2016" name="Nat. Commun.">
        <title>Thousands of microbial genomes shed light on interconnected biogeochemical processes in an aquifer system.</title>
        <authorList>
            <person name="Anantharaman K."/>
            <person name="Brown C.T."/>
            <person name="Hug L.A."/>
            <person name="Sharon I."/>
            <person name="Castelle C.J."/>
            <person name="Probst A.J."/>
            <person name="Thomas B.C."/>
            <person name="Singh A."/>
            <person name="Wilkins M.J."/>
            <person name="Karaoz U."/>
            <person name="Brodie E.L."/>
            <person name="Williams K.H."/>
            <person name="Hubbard S.S."/>
            <person name="Banfield J.F."/>
        </authorList>
    </citation>
    <scope>NUCLEOTIDE SEQUENCE [LARGE SCALE GENOMIC DNA]</scope>
</reference>
<evidence type="ECO:0000313" key="3">
    <source>
        <dbReference type="Proteomes" id="UP000178367"/>
    </source>
</evidence>
<feature type="transmembrane region" description="Helical" evidence="1">
    <location>
        <begin position="21"/>
        <end position="45"/>
    </location>
</feature>
<protein>
    <submittedName>
        <fullName evidence="2">Uncharacterized protein</fullName>
    </submittedName>
</protein>
<sequence length="99" mass="11448">MAINFLVEKNMKINLKFTDKRIFKAIYVLIVAVNIIVLFFTYSFLNKNLYGSFVIDEDYLGNRTSASDLNINIFNSVIEKIEKKSQKNDVNGVKNIFSQ</sequence>
<evidence type="ECO:0000256" key="1">
    <source>
        <dbReference type="SAM" id="Phobius"/>
    </source>
</evidence>
<dbReference type="Proteomes" id="UP000178367">
    <property type="component" value="Unassembled WGS sequence"/>
</dbReference>
<evidence type="ECO:0000313" key="2">
    <source>
        <dbReference type="EMBL" id="OGF27884.1"/>
    </source>
</evidence>
<keyword evidence="1" id="KW-1133">Transmembrane helix</keyword>
<keyword evidence="1" id="KW-0812">Transmembrane</keyword>
<dbReference type="AlphaFoldDB" id="A0A1F5SMI0"/>
<name>A0A1F5SMI0_9BACT</name>
<gene>
    <name evidence="2" type="ORF">A2227_04690</name>
</gene>
<proteinExistence type="predicted"/>
<accession>A0A1F5SMI0</accession>
<comment type="caution">
    <text evidence="2">The sequence shown here is derived from an EMBL/GenBank/DDBJ whole genome shotgun (WGS) entry which is preliminary data.</text>
</comment>
<organism evidence="2 3">
    <name type="scientific">Candidatus Falkowbacteria bacterium RIFOXYA2_FULL_47_19</name>
    <dbReference type="NCBI Taxonomy" id="1797994"/>
    <lineage>
        <taxon>Bacteria</taxon>
        <taxon>Candidatus Falkowiibacteriota</taxon>
    </lineage>
</organism>